<dbReference type="HOGENOM" id="CLU_000680_20_4_1"/>
<keyword evidence="2" id="KW-0540">Nuclease</keyword>
<dbReference type="PANTHER" id="PTHR33395">
    <property type="entry name" value="TRANSCRIPTASE, PUTATIVE-RELATED-RELATED"/>
    <property type="match status" value="1"/>
</dbReference>
<keyword evidence="2" id="KW-0378">Hydrolase</keyword>
<keyword evidence="2" id="KW-0695">RNA-directed DNA polymerase</keyword>
<dbReference type="EMBL" id="BN000797">
    <property type="protein sequence ID" value="CAJ00242.1"/>
    <property type="molecule type" value="mRNA"/>
</dbReference>
<keyword evidence="2" id="KW-0255">Endonuclease</keyword>
<protein>
    <submittedName>
        <fullName evidence="2">Endonuclease-reverse transcriptase</fullName>
    </submittedName>
</protein>
<reference evidence="2" key="1">
    <citation type="journal article" date="2005" name="Biochem. Biophys. Res. Commun.">
        <title>Identification of 18 new transcribed retrotransposons in Schistosoma mansoni.</title>
        <authorList>
            <person name="DeMarco R."/>
            <person name="Machado A.A."/>
            <person name="Bisson-Filho A.W."/>
            <person name="Verjovski-Almeida S."/>
        </authorList>
    </citation>
    <scope>NUCLEOTIDE SEQUENCE</scope>
</reference>
<keyword evidence="2" id="KW-0808">Transferase</keyword>
<dbReference type="AlphaFoldDB" id="Q4QQE2"/>
<dbReference type="GO" id="GO:0003964">
    <property type="term" value="F:RNA-directed DNA polymerase activity"/>
    <property type="evidence" value="ECO:0007669"/>
    <property type="project" value="UniProtKB-KW"/>
</dbReference>
<dbReference type="GO" id="GO:0061343">
    <property type="term" value="P:cell adhesion involved in heart morphogenesis"/>
    <property type="evidence" value="ECO:0007669"/>
    <property type="project" value="TreeGrafter"/>
</dbReference>
<dbReference type="Pfam" id="PF00078">
    <property type="entry name" value="RVT_1"/>
    <property type="match status" value="1"/>
</dbReference>
<dbReference type="InterPro" id="IPR005135">
    <property type="entry name" value="Endo/exonuclease/phosphatase"/>
</dbReference>
<sequence>MEANATKACVDRSFPLGVLYANARSLKHKFYELGTLVDKLRPLIVAVTETWLVHDFDITPELSGYHCLRSDRHRCRKGGGVLLYIANSINIRSSVCESHDSGTSEAISCELTVGCCTFALGVIYRSPICLADDFILEHIRLWSANNRCLILGDFNAPDISWTEMTTKCSINSFDSRLLETVMEHALVQHVSKPTRFGVNQGSSLLDLVITHETEDIANLNILPPLVNSDHAVLSFTFRASDMIYDQIKPRPNIWRANIPEIQDCATKIDWSVDTSSSVDEAWSVFKGKFRSVTSRFIPYLVPRRPNNSPPWINKEVKNLLRCRKKHWNMFISTGLEQYRSSYRKIRNNYKALISRTRRSYEKQLVRDCKHSPKRLFSYIKRRTQRSDGIPSLLIQENPLSLARNDTEKAEAFSEYFSKVFSSNNEERSPIHGDCGDLLMDPVVIKKETVLSLLQHLKPDKSSGPDDIHPRIMKALSDVIAEPLPMLFDMSLRQSRLPRDWKDAIISPVYKTGGRDLVSNYRPVSLTSAVVKLMEKIIRMAVINYVERHDLLSKEQHGFRKGLSCLTNLLIAREDWAEAKDRNIPVDVIFIDLSKAFDKVSHSGLKLKLESFGIHYAVIDWISDFLHERRQRVRVNGALSSWEPVKSGVPQGTILGPLLFLLYINELPAIAKSSVLLFADDIKIWRPIYSMSDRIVLQEDLNSLVAWMNGWSLEVNPNKSVVMQLNNYDDSYHYTLCGLVLPKVRNYKDLGVILSNDLKTTSHCKAAAAKGYRALWSIRRSFRYLDGEMFRLLYPTFVRPHLEYGIQAASPCFKYEADMLERVQRRGTKMVKGLSSLSYEDRLRHLNLFPLSYRRIRGDLILAYRILNDDLGTNMSYLFLPSRAEHLRGHSKKVQKPRSNRLRLEFRFSHRVVNYWNSLPEHVISAPSVDIFKTRLDLHSVTNCKD</sequence>
<evidence type="ECO:0000259" key="1">
    <source>
        <dbReference type="PROSITE" id="PS50878"/>
    </source>
</evidence>
<dbReference type="Gene3D" id="3.60.10.10">
    <property type="entry name" value="Endonuclease/exonuclease/phosphatase"/>
    <property type="match status" value="1"/>
</dbReference>
<feature type="domain" description="Reverse transcriptase" evidence="1">
    <location>
        <begin position="489"/>
        <end position="740"/>
    </location>
</feature>
<keyword evidence="2" id="KW-0548">Nucleotidyltransferase</keyword>
<dbReference type="SUPFAM" id="SSF56219">
    <property type="entry name" value="DNase I-like"/>
    <property type="match status" value="1"/>
</dbReference>
<dbReference type="PANTHER" id="PTHR33395:SF22">
    <property type="entry name" value="REVERSE TRANSCRIPTASE DOMAIN-CONTAINING PROTEIN"/>
    <property type="match status" value="1"/>
</dbReference>
<dbReference type="CDD" id="cd01650">
    <property type="entry name" value="RT_nLTR_like"/>
    <property type="match status" value="1"/>
</dbReference>
<proteinExistence type="evidence at transcript level"/>
<dbReference type="Pfam" id="PF14529">
    <property type="entry name" value="Exo_endo_phos_2"/>
    <property type="match status" value="1"/>
</dbReference>
<dbReference type="GO" id="GO:0004519">
    <property type="term" value="F:endonuclease activity"/>
    <property type="evidence" value="ECO:0007669"/>
    <property type="project" value="UniProtKB-KW"/>
</dbReference>
<organism evidence="2">
    <name type="scientific">Schistosoma mansoni</name>
    <name type="common">Blood fluke</name>
    <dbReference type="NCBI Taxonomy" id="6183"/>
    <lineage>
        <taxon>Eukaryota</taxon>
        <taxon>Metazoa</taxon>
        <taxon>Spiralia</taxon>
        <taxon>Lophotrochozoa</taxon>
        <taxon>Platyhelminthes</taxon>
        <taxon>Trematoda</taxon>
        <taxon>Digenea</taxon>
        <taxon>Strigeidida</taxon>
        <taxon>Schistosomatoidea</taxon>
        <taxon>Schistosomatidae</taxon>
        <taxon>Schistosoma</taxon>
    </lineage>
</organism>
<dbReference type="PRINTS" id="PR01345">
    <property type="entry name" value="CERVTRCPTASE"/>
</dbReference>
<dbReference type="GO" id="GO:0031012">
    <property type="term" value="C:extracellular matrix"/>
    <property type="evidence" value="ECO:0007669"/>
    <property type="project" value="TreeGrafter"/>
</dbReference>
<evidence type="ECO:0000313" key="2">
    <source>
        <dbReference type="EMBL" id="CAJ00242.1"/>
    </source>
</evidence>
<dbReference type="PROSITE" id="PS50878">
    <property type="entry name" value="RT_POL"/>
    <property type="match status" value="1"/>
</dbReference>
<dbReference type="GO" id="GO:0007508">
    <property type="term" value="P:larval heart development"/>
    <property type="evidence" value="ECO:0007669"/>
    <property type="project" value="TreeGrafter"/>
</dbReference>
<name>Q4QQE2_SCHMA</name>
<dbReference type="InterPro" id="IPR000477">
    <property type="entry name" value="RT_dom"/>
</dbReference>
<accession>Q4QQE2</accession>
<dbReference type="InterPro" id="IPR036691">
    <property type="entry name" value="Endo/exonu/phosph_ase_sf"/>
</dbReference>